<dbReference type="SMART" id="SM00404">
    <property type="entry name" value="PTPc_motif"/>
    <property type="match status" value="1"/>
</dbReference>
<evidence type="ECO:0000256" key="10">
    <source>
        <dbReference type="PIRNR" id="PIRNR000939"/>
    </source>
</evidence>
<evidence type="ECO:0000256" key="5">
    <source>
        <dbReference type="ARBA" id="ARBA00022912"/>
    </source>
</evidence>
<dbReference type="EC" id="3.1.3.48" evidence="10"/>
<reference evidence="15" key="1">
    <citation type="submission" date="2025-08" db="UniProtKB">
        <authorList>
            <consortium name="Ensembl"/>
        </authorList>
    </citation>
    <scope>IDENTIFICATION</scope>
</reference>
<dbReference type="PROSITE" id="PS50056">
    <property type="entry name" value="TYR_PHOSPHATASE_2"/>
    <property type="match status" value="1"/>
</dbReference>
<dbReference type="SUPFAM" id="SSF52799">
    <property type="entry name" value="(Phosphotyrosine protein) phosphatases II"/>
    <property type="match status" value="1"/>
</dbReference>
<dbReference type="Gene3D" id="3.90.190.10">
    <property type="entry name" value="Protein tyrosine phosphatase superfamily"/>
    <property type="match status" value="1"/>
</dbReference>
<dbReference type="GO" id="GO:0004725">
    <property type="term" value="F:protein tyrosine phosphatase activity"/>
    <property type="evidence" value="ECO:0007669"/>
    <property type="project" value="UniProtKB-EC"/>
</dbReference>
<dbReference type="Ensembl" id="ENSACOT00000004378.1">
    <property type="protein sequence ID" value="ENSACOP00000004211.1"/>
    <property type="gene ID" value="ENSACOG00000002991.1"/>
</dbReference>
<comment type="catalytic activity">
    <reaction evidence="7">
        <text>O-phospho-L-seryl-[protein] + H2O = L-seryl-[protein] + phosphate</text>
        <dbReference type="Rhea" id="RHEA:20629"/>
        <dbReference type="Rhea" id="RHEA-COMP:9863"/>
        <dbReference type="Rhea" id="RHEA-COMP:11604"/>
        <dbReference type="ChEBI" id="CHEBI:15377"/>
        <dbReference type="ChEBI" id="CHEBI:29999"/>
        <dbReference type="ChEBI" id="CHEBI:43474"/>
        <dbReference type="ChEBI" id="CHEBI:83421"/>
        <dbReference type="EC" id="3.1.3.16"/>
    </reaction>
</comment>
<dbReference type="GO" id="GO:0004722">
    <property type="term" value="F:protein serine/threonine phosphatase activity"/>
    <property type="evidence" value="ECO:0007669"/>
    <property type="project" value="UniProtKB-EC"/>
</dbReference>
<dbReference type="SMART" id="SM00450">
    <property type="entry name" value="RHOD"/>
    <property type="match status" value="1"/>
</dbReference>
<dbReference type="PIRSF" id="PIRSF000939">
    <property type="entry name" value="MAPK_Ptase"/>
    <property type="match status" value="1"/>
</dbReference>
<dbReference type="PROSITE" id="PS50206">
    <property type="entry name" value="RHODANESE_3"/>
    <property type="match status" value="1"/>
</dbReference>
<dbReference type="InterPro" id="IPR003595">
    <property type="entry name" value="Tyr_Pase_cat"/>
</dbReference>
<sequence>MVNLRVCALECEALRGLLQERAAQCLVLDCRSFFSFNAAHIRGSCNVRLSTIVRRRAKGALALEHIVPNEELRARLRQGLVHTVVLLDERSADLELPKRDSTLLLALGTLCREARGARICFLKGEWRRDRPGSRRRGGGTAAVPFLGLRSPPGRAALTRRLSVPSAPAGGYEAFSSACSELCTKPAAPTGLSLPLSASTAPGSADSGCSSCGTPLYDQGGPVEILPFLYLGSAYHASRKDMLDALGITALINVSANCPNHFEGHYQYKSIPVEDNHKADISSWFNEAIDFIDSVKNDGGRVFVHCQAGISRSATICLAYLMRTNRVKLDEAFEFVKQRRSIISPNFSFMGQLLQFESQVLAPNCSAEAGSPALSVLDRGASTTTVFNFPVSIPVHTSSSALSYLQSPITTSPSC</sequence>
<evidence type="ECO:0000256" key="3">
    <source>
        <dbReference type="ARBA" id="ARBA00022553"/>
    </source>
</evidence>
<evidence type="ECO:0000256" key="8">
    <source>
        <dbReference type="ARBA" id="ARBA00048336"/>
    </source>
</evidence>
<proteinExistence type="inferred from homology"/>
<dbReference type="SUPFAM" id="SSF52821">
    <property type="entry name" value="Rhodanese/Cell cycle control phosphatase"/>
    <property type="match status" value="1"/>
</dbReference>
<accession>A0A8B9F8K2</accession>
<dbReference type="PANTHER" id="PTHR10159">
    <property type="entry name" value="DUAL SPECIFICITY PROTEIN PHOSPHATASE"/>
    <property type="match status" value="1"/>
</dbReference>
<keyword evidence="5 10" id="KW-0904">Protein phosphatase</keyword>
<feature type="domain" description="Tyrosine-protein phosphatase" evidence="12">
    <location>
        <begin position="220"/>
        <end position="361"/>
    </location>
</feature>
<dbReference type="PRINTS" id="PR01764">
    <property type="entry name" value="MAPKPHPHTASE"/>
</dbReference>
<comment type="catalytic activity">
    <reaction evidence="8 10">
        <text>O-phospho-L-threonyl-[protein] + H2O = L-threonyl-[protein] + phosphate</text>
        <dbReference type="Rhea" id="RHEA:47004"/>
        <dbReference type="Rhea" id="RHEA-COMP:11060"/>
        <dbReference type="Rhea" id="RHEA-COMP:11605"/>
        <dbReference type="ChEBI" id="CHEBI:15377"/>
        <dbReference type="ChEBI" id="CHEBI:30013"/>
        <dbReference type="ChEBI" id="CHEBI:43474"/>
        <dbReference type="ChEBI" id="CHEBI:61977"/>
        <dbReference type="EC" id="3.1.3.16"/>
    </reaction>
</comment>
<dbReference type="EC" id="3.1.3.16" evidence="10"/>
<comment type="catalytic activity">
    <reaction evidence="9 10">
        <text>O-phospho-L-tyrosyl-[protein] + H2O = L-tyrosyl-[protein] + phosphate</text>
        <dbReference type="Rhea" id="RHEA:10684"/>
        <dbReference type="Rhea" id="RHEA-COMP:10136"/>
        <dbReference type="Rhea" id="RHEA-COMP:20101"/>
        <dbReference type="ChEBI" id="CHEBI:15377"/>
        <dbReference type="ChEBI" id="CHEBI:43474"/>
        <dbReference type="ChEBI" id="CHEBI:46858"/>
        <dbReference type="ChEBI" id="CHEBI:61978"/>
        <dbReference type="EC" id="3.1.3.48"/>
    </reaction>
</comment>
<dbReference type="FunFam" id="3.90.190.10:FF:000015">
    <property type="entry name" value="Dual specificity phosphatase 4"/>
    <property type="match status" value="1"/>
</dbReference>
<evidence type="ECO:0000259" key="12">
    <source>
        <dbReference type="PROSITE" id="PS50054"/>
    </source>
</evidence>
<evidence type="ECO:0000256" key="2">
    <source>
        <dbReference type="ARBA" id="ARBA00008601"/>
    </source>
</evidence>
<keyword evidence="16" id="KW-1185">Reference proteome</keyword>
<dbReference type="FunFam" id="3.40.250.10:FF:000026">
    <property type="entry name" value="Dual specificity protein phosphatase"/>
    <property type="match status" value="1"/>
</dbReference>
<dbReference type="InterPro" id="IPR001763">
    <property type="entry name" value="Rhodanese-like_dom"/>
</dbReference>
<dbReference type="InterPro" id="IPR000387">
    <property type="entry name" value="Tyr_Pase_dom"/>
</dbReference>
<feature type="domain" description="Rhodanese" evidence="14">
    <location>
        <begin position="21"/>
        <end position="135"/>
    </location>
</feature>
<dbReference type="PANTHER" id="PTHR10159:SF309">
    <property type="entry name" value="DUAL SPECIFICITY PROTEIN PHOSPHATASE 1"/>
    <property type="match status" value="1"/>
</dbReference>
<evidence type="ECO:0000259" key="13">
    <source>
        <dbReference type="PROSITE" id="PS50056"/>
    </source>
</evidence>
<keyword evidence="6" id="KW-0539">Nucleus</keyword>
<comment type="subcellular location">
    <subcellularLocation>
        <location evidence="1">Nucleus</location>
    </subcellularLocation>
</comment>
<evidence type="ECO:0000256" key="7">
    <source>
        <dbReference type="ARBA" id="ARBA00047761"/>
    </source>
</evidence>
<dbReference type="PROSITE" id="PS50054">
    <property type="entry name" value="TYR_PHOSPHATASE_DUAL"/>
    <property type="match status" value="1"/>
</dbReference>
<dbReference type="GO" id="GO:0005737">
    <property type="term" value="C:cytoplasm"/>
    <property type="evidence" value="ECO:0007669"/>
    <property type="project" value="TreeGrafter"/>
</dbReference>
<dbReference type="SMART" id="SM00195">
    <property type="entry name" value="DSPc"/>
    <property type="match status" value="1"/>
</dbReference>
<evidence type="ECO:0000256" key="4">
    <source>
        <dbReference type="ARBA" id="ARBA00022801"/>
    </source>
</evidence>
<evidence type="ECO:0000256" key="9">
    <source>
        <dbReference type="ARBA" id="ARBA00051722"/>
    </source>
</evidence>
<evidence type="ECO:0000259" key="14">
    <source>
        <dbReference type="PROSITE" id="PS50206"/>
    </source>
</evidence>
<dbReference type="CDD" id="cd01446">
    <property type="entry name" value="DSP_MapKP"/>
    <property type="match status" value="1"/>
</dbReference>
<feature type="domain" description="Tyrosine specific protein phosphatases" evidence="13">
    <location>
        <begin position="285"/>
        <end position="339"/>
    </location>
</feature>
<dbReference type="InterPro" id="IPR016130">
    <property type="entry name" value="Tyr_Pase_AS"/>
</dbReference>
<evidence type="ECO:0000313" key="16">
    <source>
        <dbReference type="Proteomes" id="UP000694522"/>
    </source>
</evidence>
<dbReference type="InterPro" id="IPR020422">
    <property type="entry name" value="TYR_PHOSPHATASE_DUAL_dom"/>
</dbReference>
<dbReference type="Proteomes" id="UP000694522">
    <property type="component" value="Unplaced"/>
</dbReference>
<feature type="active site" description="Phosphocysteine intermediate" evidence="11">
    <location>
        <position position="305"/>
    </location>
</feature>
<dbReference type="Pfam" id="PF00782">
    <property type="entry name" value="DSPc"/>
    <property type="match status" value="1"/>
</dbReference>
<dbReference type="GO" id="GO:0005634">
    <property type="term" value="C:nucleus"/>
    <property type="evidence" value="ECO:0007669"/>
    <property type="project" value="UniProtKB-SubCell"/>
</dbReference>
<dbReference type="AlphaFoldDB" id="A0A8B9F8K2"/>
<dbReference type="InterPro" id="IPR036873">
    <property type="entry name" value="Rhodanese-like_dom_sf"/>
</dbReference>
<evidence type="ECO:0000313" key="15">
    <source>
        <dbReference type="Ensembl" id="ENSACOP00000004211.1"/>
    </source>
</evidence>
<dbReference type="Gene3D" id="3.40.250.10">
    <property type="entry name" value="Rhodanese-like domain"/>
    <property type="match status" value="1"/>
</dbReference>
<dbReference type="GO" id="GO:0017017">
    <property type="term" value="F:MAP kinase tyrosine/serine/threonine phosphatase activity"/>
    <property type="evidence" value="ECO:0007669"/>
    <property type="project" value="InterPro"/>
</dbReference>
<dbReference type="InterPro" id="IPR008343">
    <property type="entry name" value="MKP"/>
</dbReference>
<keyword evidence="4 10" id="KW-0378">Hydrolase</keyword>
<comment type="similarity">
    <text evidence="2 10">Belongs to the protein-tyrosine phosphatase family. Non-receptor class dual specificity subfamily.</text>
</comment>
<protein>
    <recommendedName>
        <fullName evidence="10">Dual specificity protein phosphatase</fullName>
        <ecNumber evidence="10">3.1.3.16</ecNumber>
        <ecNumber evidence="10">3.1.3.48</ecNumber>
    </recommendedName>
</protein>
<dbReference type="CDD" id="cd14638">
    <property type="entry name" value="DSP_DUSP1"/>
    <property type="match status" value="1"/>
</dbReference>
<dbReference type="PROSITE" id="PS00383">
    <property type="entry name" value="TYR_PHOSPHATASE_1"/>
    <property type="match status" value="1"/>
</dbReference>
<evidence type="ECO:0000256" key="6">
    <source>
        <dbReference type="ARBA" id="ARBA00023242"/>
    </source>
</evidence>
<dbReference type="GO" id="GO:0001706">
    <property type="term" value="P:endoderm formation"/>
    <property type="evidence" value="ECO:0007669"/>
    <property type="project" value="TreeGrafter"/>
</dbReference>
<evidence type="ECO:0000256" key="11">
    <source>
        <dbReference type="PIRSR" id="PIRSR000939-1"/>
    </source>
</evidence>
<dbReference type="GO" id="GO:1903753">
    <property type="term" value="P:negative regulation of p38MAPK cascade"/>
    <property type="evidence" value="ECO:0007669"/>
    <property type="project" value="TreeGrafter"/>
</dbReference>
<evidence type="ECO:0000256" key="1">
    <source>
        <dbReference type="ARBA" id="ARBA00004123"/>
    </source>
</evidence>
<dbReference type="PRINTS" id="PR01908">
    <property type="entry name" value="ADSPHPHTASE"/>
</dbReference>
<organism evidence="15 16">
    <name type="scientific">Amazona collaria</name>
    <name type="common">yellow-billed parrot</name>
    <dbReference type="NCBI Taxonomy" id="241587"/>
    <lineage>
        <taxon>Eukaryota</taxon>
        <taxon>Metazoa</taxon>
        <taxon>Chordata</taxon>
        <taxon>Craniata</taxon>
        <taxon>Vertebrata</taxon>
        <taxon>Euteleostomi</taxon>
        <taxon>Archelosauria</taxon>
        <taxon>Archosauria</taxon>
        <taxon>Dinosauria</taxon>
        <taxon>Saurischia</taxon>
        <taxon>Theropoda</taxon>
        <taxon>Coelurosauria</taxon>
        <taxon>Aves</taxon>
        <taxon>Neognathae</taxon>
        <taxon>Neoaves</taxon>
        <taxon>Telluraves</taxon>
        <taxon>Australaves</taxon>
        <taxon>Psittaciformes</taxon>
        <taxon>Psittacidae</taxon>
        <taxon>Amazona</taxon>
    </lineage>
</organism>
<reference evidence="15" key="2">
    <citation type="submission" date="2025-09" db="UniProtKB">
        <authorList>
            <consortium name="Ensembl"/>
        </authorList>
    </citation>
    <scope>IDENTIFICATION</scope>
</reference>
<dbReference type="InterPro" id="IPR000340">
    <property type="entry name" value="Dual-sp_phosphatase_cat-dom"/>
</dbReference>
<dbReference type="InterPro" id="IPR029021">
    <property type="entry name" value="Prot-tyrosine_phosphatase-like"/>
</dbReference>
<name>A0A8B9F8K2_9PSIT</name>
<keyword evidence="3" id="KW-0597">Phosphoprotein</keyword>